<organism evidence="2 3">
    <name type="scientific">Paractinoplanes toevensis</name>
    <dbReference type="NCBI Taxonomy" id="571911"/>
    <lineage>
        <taxon>Bacteria</taxon>
        <taxon>Bacillati</taxon>
        <taxon>Actinomycetota</taxon>
        <taxon>Actinomycetes</taxon>
        <taxon>Micromonosporales</taxon>
        <taxon>Micromonosporaceae</taxon>
        <taxon>Paractinoplanes</taxon>
    </lineage>
</organism>
<protein>
    <recommendedName>
        <fullName evidence="1">DUF397 domain-containing protein</fullName>
    </recommendedName>
</protein>
<sequence length="64" mass="6860">MYSVEIHWARSSYCANNSCLEVARAGDGILVRDSKNPDAGPLAVTGVAWTSFVRGVKAGEFDGR</sequence>
<reference evidence="2 3" key="1">
    <citation type="submission" date="2021-03" db="EMBL/GenBank/DDBJ databases">
        <title>Whole genome shotgun sequence of Actinoplanes toevensis NBRC 105298.</title>
        <authorList>
            <person name="Komaki H."/>
            <person name="Tamura T."/>
        </authorList>
    </citation>
    <scope>NUCLEOTIDE SEQUENCE [LARGE SCALE GENOMIC DNA]</scope>
    <source>
        <strain evidence="2 3">NBRC 105298</strain>
    </source>
</reference>
<accession>A0A919W1Z8</accession>
<evidence type="ECO:0000313" key="3">
    <source>
        <dbReference type="Proteomes" id="UP000677082"/>
    </source>
</evidence>
<dbReference type="Proteomes" id="UP000677082">
    <property type="component" value="Unassembled WGS sequence"/>
</dbReference>
<evidence type="ECO:0000313" key="2">
    <source>
        <dbReference type="EMBL" id="GIM91009.1"/>
    </source>
</evidence>
<dbReference type="RefSeq" id="WP_213006902.1">
    <property type="nucleotide sequence ID" value="NZ_BOQN01000038.1"/>
</dbReference>
<gene>
    <name evidence="2" type="ORF">Ato02nite_028020</name>
</gene>
<comment type="caution">
    <text evidence="2">The sequence shown here is derived from an EMBL/GenBank/DDBJ whole genome shotgun (WGS) entry which is preliminary data.</text>
</comment>
<name>A0A919W1Z8_9ACTN</name>
<keyword evidence="3" id="KW-1185">Reference proteome</keyword>
<dbReference type="Pfam" id="PF04149">
    <property type="entry name" value="DUF397"/>
    <property type="match status" value="1"/>
</dbReference>
<dbReference type="InterPro" id="IPR007278">
    <property type="entry name" value="DUF397"/>
</dbReference>
<dbReference type="EMBL" id="BOQN01000038">
    <property type="protein sequence ID" value="GIM91009.1"/>
    <property type="molecule type" value="Genomic_DNA"/>
</dbReference>
<feature type="domain" description="DUF397" evidence="1">
    <location>
        <begin position="7"/>
        <end position="57"/>
    </location>
</feature>
<proteinExistence type="predicted"/>
<dbReference type="AlphaFoldDB" id="A0A919W1Z8"/>
<evidence type="ECO:0000259" key="1">
    <source>
        <dbReference type="Pfam" id="PF04149"/>
    </source>
</evidence>